<reference evidence="4 5" key="1">
    <citation type="journal article" date="2015" name="Genome Announc.">
        <title>Expanding the biotechnology potential of lactobacilli through comparative genomics of 213 strains and associated genera.</title>
        <authorList>
            <person name="Sun Z."/>
            <person name="Harris H.M."/>
            <person name="McCann A."/>
            <person name="Guo C."/>
            <person name="Argimon S."/>
            <person name="Zhang W."/>
            <person name="Yang X."/>
            <person name="Jeffery I.B."/>
            <person name="Cooney J.C."/>
            <person name="Kagawa T.F."/>
            <person name="Liu W."/>
            <person name="Song Y."/>
            <person name="Salvetti E."/>
            <person name="Wrobel A."/>
            <person name="Rasinkangas P."/>
            <person name="Parkhill J."/>
            <person name="Rea M.C."/>
            <person name="O'Sullivan O."/>
            <person name="Ritari J."/>
            <person name="Douillard F.P."/>
            <person name="Paul Ross R."/>
            <person name="Yang R."/>
            <person name="Briner A.E."/>
            <person name="Felis G.E."/>
            <person name="de Vos W.M."/>
            <person name="Barrangou R."/>
            <person name="Klaenhammer T.R."/>
            <person name="Caufield P.W."/>
            <person name="Cui Y."/>
            <person name="Zhang H."/>
            <person name="O'Toole P.W."/>
        </authorList>
    </citation>
    <scope>NUCLEOTIDE SEQUENCE [LARGE SCALE GENOMIC DNA]</scope>
    <source>
        <strain evidence="4 5">DSM 19117</strain>
    </source>
</reference>
<evidence type="ECO:0000313" key="5">
    <source>
        <dbReference type="Proteomes" id="UP000051162"/>
    </source>
</evidence>
<name>A0A0R1K3N4_9LACO</name>
<proteinExistence type="predicted"/>
<evidence type="ECO:0000259" key="3">
    <source>
        <dbReference type="PROSITE" id="PS50977"/>
    </source>
</evidence>
<evidence type="ECO:0000313" key="4">
    <source>
        <dbReference type="EMBL" id="KRK78150.1"/>
    </source>
</evidence>
<protein>
    <submittedName>
        <fullName evidence="4">Transcriptional regulator</fullName>
    </submittedName>
</protein>
<dbReference type="SUPFAM" id="SSF46689">
    <property type="entry name" value="Homeodomain-like"/>
    <property type="match status" value="1"/>
</dbReference>
<keyword evidence="1 2" id="KW-0238">DNA-binding</keyword>
<dbReference type="EMBL" id="AZDT01000002">
    <property type="protein sequence ID" value="KRK78150.1"/>
    <property type="molecule type" value="Genomic_DNA"/>
</dbReference>
<sequence>MPTATFDHLTAPKRDRITAALLTEFSAHSLATAQVARIVKQADIARGAFYKYFADLTDAYQYLYGLALDQIHQAVPTSVSDLDVAATYAAVRDFVDQATASPYYALIQRHFQTNEGLLPVAPAIPATMTAPVWAAMVLSHATIKEIMLRPDSRTASLARFQTALRALAD</sequence>
<dbReference type="InterPro" id="IPR001647">
    <property type="entry name" value="HTH_TetR"/>
</dbReference>
<dbReference type="STRING" id="1423773.FD30_GL001201"/>
<dbReference type="Pfam" id="PF00440">
    <property type="entry name" value="TetR_N"/>
    <property type="match status" value="1"/>
</dbReference>
<dbReference type="GeneID" id="84782543"/>
<dbReference type="Proteomes" id="UP000051162">
    <property type="component" value="Unassembled WGS sequence"/>
</dbReference>
<dbReference type="OrthoDB" id="9812484at2"/>
<comment type="caution">
    <text evidence="4">The sequence shown here is derived from an EMBL/GenBank/DDBJ whole genome shotgun (WGS) entry which is preliminary data.</text>
</comment>
<dbReference type="InterPro" id="IPR009057">
    <property type="entry name" value="Homeodomain-like_sf"/>
</dbReference>
<dbReference type="GO" id="GO:0003677">
    <property type="term" value="F:DNA binding"/>
    <property type="evidence" value="ECO:0007669"/>
    <property type="project" value="UniProtKB-UniRule"/>
</dbReference>
<gene>
    <name evidence="4" type="ORF">FD30_GL001201</name>
</gene>
<feature type="DNA-binding region" description="H-T-H motif" evidence="2">
    <location>
        <begin position="34"/>
        <end position="53"/>
    </location>
</feature>
<dbReference type="AlphaFoldDB" id="A0A0R1K3N4"/>
<feature type="domain" description="HTH tetR-type" evidence="3">
    <location>
        <begin position="11"/>
        <end position="71"/>
    </location>
</feature>
<evidence type="ECO:0000256" key="1">
    <source>
        <dbReference type="ARBA" id="ARBA00023125"/>
    </source>
</evidence>
<evidence type="ECO:0000256" key="2">
    <source>
        <dbReference type="PROSITE-ProRule" id="PRU00335"/>
    </source>
</evidence>
<accession>A0A0R1K3N4</accession>
<keyword evidence="5" id="KW-1185">Reference proteome</keyword>
<dbReference type="PROSITE" id="PS50977">
    <property type="entry name" value="HTH_TETR_2"/>
    <property type="match status" value="1"/>
</dbReference>
<organism evidence="4 5">
    <name type="scientific">Levilactobacillus namurensis DSM 19117</name>
    <dbReference type="NCBI Taxonomy" id="1423773"/>
    <lineage>
        <taxon>Bacteria</taxon>
        <taxon>Bacillati</taxon>
        <taxon>Bacillota</taxon>
        <taxon>Bacilli</taxon>
        <taxon>Lactobacillales</taxon>
        <taxon>Lactobacillaceae</taxon>
        <taxon>Levilactobacillus</taxon>
    </lineage>
</organism>
<dbReference type="PATRIC" id="fig|1423773.3.peg.1227"/>
<dbReference type="Gene3D" id="1.10.357.10">
    <property type="entry name" value="Tetracycline Repressor, domain 2"/>
    <property type="match status" value="1"/>
</dbReference>
<dbReference type="RefSeq" id="WP_056943477.1">
    <property type="nucleotide sequence ID" value="NZ_AZDT01000002.1"/>
</dbReference>